<feature type="region of interest" description="Disordered" evidence="2">
    <location>
        <begin position="509"/>
        <end position="622"/>
    </location>
</feature>
<feature type="region of interest" description="Disordered" evidence="2">
    <location>
        <begin position="71"/>
        <end position="90"/>
    </location>
</feature>
<accession>A0A8D1LV86</accession>
<dbReference type="Ensembl" id="ENSSSCT00050034442.1">
    <property type="protein sequence ID" value="ENSSSCP00050014331.1"/>
    <property type="gene ID" value="ENSSSCG00050025562.1"/>
</dbReference>
<dbReference type="Proteomes" id="UP000694571">
    <property type="component" value="Unplaced"/>
</dbReference>
<sequence length="622" mass="71474">MSDYENEDECWSGLEGFRVKLISVIDPARITPYLRQCKVLSPDDEEQVLSDPSLVIRKRKVGQCRGRRALPTLVPVPGRPGRLSPRPAPPITNLSACGRGAAMHSRGPWESHTRWVADGDWPRPTLRPPRGASRGRRPPRPPARPLWVAGVLLDILQRTGHKGYVAFLESLELYYPQLYKKVTGKEPTRVFSVIIDASGESGLTQLLMSEVMKLQKKAQDLTALLGSKDDLIKELRVKDGLLRKHQERAQRLKEACEAGGRELQRCKDENYDLALRLARQSEERGAALMRNRDLQLEIDRLKHSLMKAEDDCSVERKHTLKLRHAMEQRPSQELLWELQQEKALLQARVQGLEASVQEGRPDQSSPYIQVLEEDWRQAQRDLQEQTRTVFSLRKDLRQAEAQRARCLEEKEVFELQCLALRKDSKMYKDRIEAILRQMEEVAVERDQAIVTREELHAQQARSLQEKDVLRKQVRELSEKVDELQLQLFQREGQLLALEDRLRRQQLDTPVLSSDLEDSSPRSSQELSLPRDLEEDAQLSDRGGPAIEESLEQQKERLSLTPTDAGLGRGEPPEKEKGRRRLKESFENYRRKRALRKMQHGSRQGEVDWENTTGSDNTDTEGP</sequence>
<feature type="coiled-coil region" evidence="1">
    <location>
        <begin position="459"/>
        <end position="493"/>
    </location>
</feature>
<protein>
    <recommendedName>
        <fullName evidence="5">Caspase recruitment domain family member 9</fullName>
    </recommendedName>
</protein>
<proteinExistence type="predicted"/>
<keyword evidence="1" id="KW-0175">Coiled coil</keyword>
<evidence type="ECO:0000256" key="2">
    <source>
        <dbReference type="SAM" id="MobiDB-lite"/>
    </source>
</evidence>
<organism evidence="3 4">
    <name type="scientific">Sus scrofa</name>
    <name type="common">Pig</name>
    <dbReference type="NCBI Taxonomy" id="9823"/>
    <lineage>
        <taxon>Eukaryota</taxon>
        <taxon>Metazoa</taxon>
        <taxon>Chordata</taxon>
        <taxon>Craniata</taxon>
        <taxon>Vertebrata</taxon>
        <taxon>Euteleostomi</taxon>
        <taxon>Mammalia</taxon>
        <taxon>Eutheria</taxon>
        <taxon>Laurasiatheria</taxon>
        <taxon>Artiodactyla</taxon>
        <taxon>Suina</taxon>
        <taxon>Suidae</taxon>
        <taxon>Sus</taxon>
    </lineage>
</organism>
<evidence type="ECO:0000313" key="3">
    <source>
        <dbReference type="Ensembl" id="ENSSSCP00050014331.1"/>
    </source>
</evidence>
<evidence type="ECO:0008006" key="5">
    <source>
        <dbReference type="Google" id="ProtNLM"/>
    </source>
</evidence>
<gene>
    <name evidence="3" type="primary">CARD9</name>
</gene>
<dbReference type="SUPFAM" id="SSF47986">
    <property type="entry name" value="DEATH domain"/>
    <property type="match status" value="2"/>
</dbReference>
<dbReference type="InterPro" id="IPR011029">
    <property type="entry name" value="DEATH-like_dom_sf"/>
</dbReference>
<feature type="compositionally biased region" description="Basic residues" evidence="2">
    <location>
        <begin position="589"/>
        <end position="599"/>
    </location>
</feature>
<feature type="coiled-coil region" evidence="1">
    <location>
        <begin position="335"/>
        <end position="416"/>
    </location>
</feature>
<reference evidence="3" key="1">
    <citation type="submission" date="2025-08" db="UniProtKB">
        <authorList>
            <consortium name="Ensembl"/>
        </authorList>
    </citation>
    <scope>IDENTIFICATION</scope>
</reference>
<dbReference type="PANTHER" id="PTHR14559">
    <property type="entry name" value="CASPASE RECRUITMENT DOMAIN FAMILY"/>
    <property type="match status" value="1"/>
</dbReference>
<dbReference type="PANTHER" id="PTHR14559:SF3">
    <property type="entry name" value="CASPASE RECRUITMENT DOMAIN-CONTAINING PROTEIN 9"/>
    <property type="match status" value="1"/>
</dbReference>
<dbReference type="Gene3D" id="1.10.533.10">
    <property type="entry name" value="Death Domain, Fas"/>
    <property type="match status" value="1"/>
</dbReference>
<feature type="coiled-coil region" evidence="1">
    <location>
        <begin position="242"/>
        <end position="311"/>
    </location>
</feature>
<evidence type="ECO:0000313" key="4">
    <source>
        <dbReference type="Proteomes" id="UP000694571"/>
    </source>
</evidence>
<feature type="compositionally biased region" description="Basic and acidic residues" evidence="2">
    <location>
        <begin position="570"/>
        <end position="588"/>
    </location>
</feature>
<feature type="region of interest" description="Disordered" evidence="2">
    <location>
        <begin position="120"/>
        <end position="141"/>
    </location>
</feature>
<evidence type="ECO:0000256" key="1">
    <source>
        <dbReference type="SAM" id="Coils"/>
    </source>
</evidence>
<name>A0A8D1LV86_PIG</name>
<dbReference type="AlphaFoldDB" id="A0A8D1LV86"/>